<reference evidence="3 4" key="1">
    <citation type="submission" date="2022-11" db="EMBL/GenBank/DDBJ databases">
        <title>Anaerobic phenanthrene biodegradation by a DNRA strain PheN6.</title>
        <authorList>
            <person name="Zhang Z."/>
        </authorList>
    </citation>
    <scope>NUCLEOTIDE SEQUENCE [LARGE SCALE GENOMIC DNA]</scope>
    <source>
        <strain evidence="3 4">PheN6</strain>
    </source>
</reference>
<protein>
    <submittedName>
        <fullName evidence="3">CPBP family intramembrane metalloprotease</fullName>
    </submittedName>
</protein>
<dbReference type="PIRSF" id="PIRSF026622">
    <property type="entry name" value="Proteas_026622"/>
    <property type="match status" value="1"/>
</dbReference>
<feature type="transmembrane region" description="Helical" evidence="1">
    <location>
        <begin position="225"/>
        <end position="247"/>
    </location>
</feature>
<keyword evidence="3" id="KW-0482">Metalloprotease</keyword>
<evidence type="ECO:0000313" key="3">
    <source>
        <dbReference type="EMBL" id="MDC5696328.1"/>
    </source>
</evidence>
<accession>A0ABT5GDL1</accession>
<keyword evidence="4" id="KW-1185">Reference proteome</keyword>
<gene>
    <name evidence="3" type="ORF">OO014_03600</name>
</gene>
<dbReference type="Pfam" id="PF02517">
    <property type="entry name" value="Rce1-like"/>
    <property type="match status" value="1"/>
</dbReference>
<evidence type="ECO:0000259" key="2">
    <source>
        <dbReference type="Pfam" id="PF02517"/>
    </source>
</evidence>
<feature type="transmembrane region" description="Helical" evidence="1">
    <location>
        <begin position="22"/>
        <end position="43"/>
    </location>
</feature>
<dbReference type="InterPro" id="IPR015837">
    <property type="entry name" value="UCP026622_CAAX_protease"/>
</dbReference>
<dbReference type="Proteomes" id="UP001150259">
    <property type="component" value="Unassembled WGS sequence"/>
</dbReference>
<comment type="caution">
    <text evidence="3">The sequence shown here is derived from an EMBL/GenBank/DDBJ whole genome shotgun (WGS) entry which is preliminary data.</text>
</comment>
<feature type="transmembrane region" description="Helical" evidence="1">
    <location>
        <begin position="123"/>
        <end position="142"/>
    </location>
</feature>
<dbReference type="EMBL" id="JAPFQL010000010">
    <property type="protein sequence ID" value="MDC5696328.1"/>
    <property type="molecule type" value="Genomic_DNA"/>
</dbReference>
<proteinExistence type="predicted"/>
<dbReference type="InterPro" id="IPR003675">
    <property type="entry name" value="Rce1/LyrA-like_dom"/>
</dbReference>
<dbReference type="RefSeq" id="WP_272460905.1">
    <property type="nucleotide sequence ID" value="NZ_JAPFQL010000010.1"/>
</dbReference>
<keyword evidence="3" id="KW-0378">Hydrolase</keyword>
<feature type="transmembrane region" description="Helical" evidence="1">
    <location>
        <begin position="154"/>
        <end position="173"/>
    </location>
</feature>
<keyword evidence="1" id="KW-1133">Transmembrane helix</keyword>
<feature type="transmembrane region" description="Helical" evidence="1">
    <location>
        <begin position="81"/>
        <end position="103"/>
    </location>
</feature>
<feature type="transmembrane region" description="Helical" evidence="1">
    <location>
        <begin position="49"/>
        <end position="69"/>
    </location>
</feature>
<feature type="domain" description="CAAX prenyl protease 2/Lysostaphin resistance protein A-like" evidence="2">
    <location>
        <begin position="123"/>
        <end position="238"/>
    </location>
</feature>
<organism evidence="3 4">
    <name type="scientific">Intrasporangium calvum</name>
    <dbReference type="NCBI Taxonomy" id="53358"/>
    <lineage>
        <taxon>Bacteria</taxon>
        <taxon>Bacillati</taxon>
        <taxon>Actinomycetota</taxon>
        <taxon>Actinomycetes</taxon>
        <taxon>Micrococcales</taxon>
        <taxon>Intrasporangiaceae</taxon>
        <taxon>Intrasporangium</taxon>
    </lineage>
</organism>
<keyword evidence="1" id="KW-0472">Membrane</keyword>
<keyword evidence="1" id="KW-0812">Transmembrane</keyword>
<name>A0ABT5GDL1_9MICO</name>
<evidence type="ECO:0000313" key="4">
    <source>
        <dbReference type="Proteomes" id="UP001150259"/>
    </source>
</evidence>
<sequence>MTATATVPHPEQRTAPARRRPGLWATVVVVLALVGLNLANHVFGWGSLWLGPVGAVALMAFARFSGLTWRQLGLSRRTHAAGVRWGLGVIGVVALVYLAGVLIPQTRTAFLDARYHLPPASALLTAFVIIPVGTVLLEEVAFRSVLWGFLSRHARVWQVALGSSLLFGLWHVLPASAAVTANPALGAVMVGLGAWQQVVSVAGTVLFTAAGGLIAGELRRRSGSILASVGMHWATNALGVLFGVVAWRLT</sequence>
<keyword evidence="3" id="KW-0645">Protease</keyword>
<dbReference type="GO" id="GO:0008237">
    <property type="term" value="F:metallopeptidase activity"/>
    <property type="evidence" value="ECO:0007669"/>
    <property type="project" value="UniProtKB-KW"/>
</dbReference>
<feature type="transmembrane region" description="Helical" evidence="1">
    <location>
        <begin position="193"/>
        <end position="213"/>
    </location>
</feature>
<evidence type="ECO:0000256" key="1">
    <source>
        <dbReference type="SAM" id="Phobius"/>
    </source>
</evidence>